<evidence type="ECO:0000256" key="2">
    <source>
        <dbReference type="ARBA" id="ARBA00037999"/>
    </source>
</evidence>
<dbReference type="PANTHER" id="PTHR30244:SF34">
    <property type="entry name" value="DTDP-4-AMINO-4,6-DIDEOXYGALACTOSE TRANSAMINASE"/>
    <property type="match status" value="1"/>
</dbReference>
<accession>A0A520MZJ5</accession>
<gene>
    <name evidence="6" type="ORF">EVA92_02340</name>
</gene>
<evidence type="ECO:0000256" key="1">
    <source>
        <dbReference type="ARBA" id="ARBA00022898"/>
    </source>
</evidence>
<dbReference type="Proteomes" id="UP000315825">
    <property type="component" value="Unassembled WGS sequence"/>
</dbReference>
<comment type="caution">
    <text evidence="6">The sequence shown here is derived from an EMBL/GenBank/DDBJ whole genome shotgun (WGS) entry which is preliminary data.</text>
</comment>
<evidence type="ECO:0000313" key="6">
    <source>
        <dbReference type="EMBL" id="RZO26603.1"/>
    </source>
</evidence>
<dbReference type="InterPro" id="IPR000653">
    <property type="entry name" value="DegT/StrS_aminotransferase"/>
</dbReference>
<keyword evidence="6" id="KW-0808">Transferase</keyword>
<dbReference type="GO" id="GO:0008483">
    <property type="term" value="F:transaminase activity"/>
    <property type="evidence" value="ECO:0007669"/>
    <property type="project" value="UniProtKB-KW"/>
</dbReference>
<dbReference type="GO" id="GO:0000271">
    <property type="term" value="P:polysaccharide biosynthetic process"/>
    <property type="evidence" value="ECO:0007669"/>
    <property type="project" value="TreeGrafter"/>
</dbReference>
<feature type="active site" description="Proton acceptor" evidence="3">
    <location>
        <position position="201"/>
    </location>
</feature>
<dbReference type="InterPro" id="IPR015421">
    <property type="entry name" value="PyrdxlP-dep_Trfase_major"/>
</dbReference>
<dbReference type="Gene3D" id="3.40.640.10">
    <property type="entry name" value="Type I PLP-dependent aspartate aminotransferase-like (Major domain)"/>
    <property type="match status" value="1"/>
</dbReference>
<keyword evidence="1 4" id="KW-0663">Pyridoxal phosphate</keyword>
<protein>
    <submittedName>
        <fullName evidence="6">Aminotransferase DegT</fullName>
    </submittedName>
</protein>
<dbReference type="AlphaFoldDB" id="A0A520MZJ5"/>
<dbReference type="PIRSF" id="PIRSF000390">
    <property type="entry name" value="PLP_StrS"/>
    <property type="match status" value="1"/>
</dbReference>
<keyword evidence="6" id="KW-0032">Aminotransferase</keyword>
<evidence type="ECO:0000313" key="7">
    <source>
        <dbReference type="Proteomes" id="UP000315825"/>
    </source>
</evidence>
<dbReference type="Gene3D" id="3.90.1150.10">
    <property type="entry name" value="Aspartate Aminotransferase, domain 1"/>
    <property type="match status" value="1"/>
</dbReference>
<dbReference type="Pfam" id="PF01041">
    <property type="entry name" value="DegT_DnrJ_EryC1"/>
    <property type="match status" value="1"/>
</dbReference>
<dbReference type="InterPro" id="IPR015424">
    <property type="entry name" value="PyrdxlP-dep_Trfase"/>
</dbReference>
<dbReference type="InterPro" id="IPR015422">
    <property type="entry name" value="PyrdxlP-dep_Trfase_small"/>
</dbReference>
<evidence type="ECO:0000256" key="4">
    <source>
        <dbReference type="PIRSR" id="PIRSR000390-2"/>
    </source>
</evidence>
<evidence type="ECO:0000256" key="5">
    <source>
        <dbReference type="RuleBase" id="RU004508"/>
    </source>
</evidence>
<dbReference type="CDD" id="cd00616">
    <property type="entry name" value="AHBA_syn"/>
    <property type="match status" value="1"/>
</dbReference>
<feature type="modified residue" description="N6-(pyridoxal phosphate)lysine" evidence="4">
    <location>
        <position position="201"/>
    </location>
</feature>
<proteinExistence type="inferred from homology"/>
<sequence length="376" mass="42358">MSKFIPLSEPCLTNEDRNLLLKSFDSTFISSSGEYLNKFEEKITSYTKTGACALTTNGTSAIHLGLKALGVKNGDEVICPSLTFIASINPILYLNANPVFLDSDKYFCLDLDKLKYFLETETFTTKSGTFNKKTRKKISALILVHVWGNAAKAVEVSRECKRRGIKVLEDSTESLGTKILKQNLYTGTIGDVGCYSFNGNKIITAGGGGAVVSSNKNIIKKIKFWSTQSKSDPFNYLHNEIGFNYRLSNLQAAVGLSQLKRLKKIISQKKALRKITEKALENKGFELHELPPYSDNNCWLFVMKCKSKERKNLLKTLNKKNVMARPVWGLCHNQKYTKHFQNFEIDVSKKLVNESICLPSSYSLTEEQINFYTNLL</sequence>
<dbReference type="EMBL" id="SHBE01000003">
    <property type="protein sequence ID" value="RZO26603.1"/>
    <property type="molecule type" value="Genomic_DNA"/>
</dbReference>
<comment type="similarity">
    <text evidence="2 5">Belongs to the DegT/DnrJ/EryC1 family.</text>
</comment>
<evidence type="ECO:0000256" key="3">
    <source>
        <dbReference type="PIRSR" id="PIRSR000390-1"/>
    </source>
</evidence>
<dbReference type="GO" id="GO:0030170">
    <property type="term" value="F:pyridoxal phosphate binding"/>
    <property type="evidence" value="ECO:0007669"/>
    <property type="project" value="TreeGrafter"/>
</dbReference>
<organism evidence="6 7">
    <name type="scientific">SAR86 cluster bacterium</name>
    <dbReference type="NCBI Taxonomy" id="2030880"/>
    <lineage>
        <taxon>Bacteria</taxon>
        <taxon>Pseudomonadati</taxon>
        <taxon>Pseudomonadota</taxon>
        <taxon>Gammaproteobacteria</taxon>
        <taxon>SAR86 cluster</taxon>
    </lineage>
</organism>
<dbReference type="SUPFAM" id="SSF53383">
    <property type="entry name" value="PLP-dependent transferases"/>
    <property type="match status" value="1"/>
</dbReference>
<dbReference type="PANTHER" id="PTHR30244">
    <property type="entry name" value="TRANSAMINASE"/>
    <property type="match status" value="1"/>
</dbReference>
<reference evidence="6 7" key="1">
    <citation type="submission" date="2019-02" db="EMBL/GenBank/DDBJ databases">
        <title>Prokaryotic population dynamics and viral predation in marine succession experiment using metagenomics: the confinement effect.</title>
        <authorList>
            <person name="Haro-Moreno J.M."/>
            <person name="Rodriguez-Valera F."/>
            <person name="Lopez-Perez M."/>
        </authorList>
    </citation>
    <scope>NUCLEOTIDE SEQUENCE [LARGE SCALE GENOMIC DNA]</scope>
    <source>
        <strain evidence="6">MED-G159</strain>
    </source>
</reference>
<name>A0A520MZJ5_9GAMM</name>